<sequence>MFNILGAGSVGVDCGVGGMRANGFCLKGLKQEDLVAHDLCIAGVDSCATFRLHAKTSQYTNVSHNTLATTPADSENAY</sequence>
<comment type="caution">
    <text evidence="1">The sequence shown here is derived from an EMBL/GenBank/DDBJ whole genome shotgun (WGS) entry which is preliminary data.</text>
</comment>
<protein>
    <submittedName>
        <fullName evidence="1">Uncharacterized protein</fullName>
    </submittedName>
</protein>
<reference evidence="1" key="1">
    <citation type="journal article" date="2019" name="Sci. Rep.">
        <title>Draft genome of Tanacetum cinerariifolium, the natural source of mosquito coil.</title>
        <authorList>
            <person name="Yamashiro T."/>
            <person name="Shiraishi A."/>
            <person name="Satake H."/>
            <person name="Nakayama K."/>
        </authorList>
    </citation>
    <scope>NUCLEOTIDE SEQUENCE</scope>
</reference>
<proteinExistence type="predicted"/>
<evidence type="ECO:0000313" key="1">
    <source>
        <dbReference type="EMBL" id="GEX21178.1"/>
    </source>
</evidence>
<accession>A0A699H2U8</accession>
<dbReference type="AlphaFoldDB" id="A0A699H2U8"/>
<dbReference type="EMBL" id="BKCJ010095472">
    <property type="protein sequence ID" value="GEX21178.1"/>
    <property type="molecule type" value="Genomic_DNA"/>
</dbReference>
<organism evidence="1">
    <name type="scientific">Tanacetum cinerariifolium</name>
    <name type="common">Dalmatian daisy</name>
    <name type="synonym">Chrysanthemum cinerariifolium</name>
    <dbReference type="NCBI Taxonomy" id="118510"/>
    <lineage>
        <taxon>Eukaryota</taxon>
        <taxon>Viridiplantae</taxon>
        <taxon>Streptophyta</taxon>
        <taxon>Embryophyta</taxon>
        <taxon>Tracheophyta</taxon>
        <taxon>Spermatophyta</taxon>
        <taxon>Magnoliopsida</taxon>
        <taxon>eudicotyledons</taxon>
        <taxon>Gunneridae</taxon>
        <taxon>Pentapetalae</taxon>
        <taxon>asterids</taxon>
        <taxon>campanulids</taxon>
        <taxon>Asterales</taxon>
        <taxon>Asteraceae</taxon>
        <taxon>Asteroideae</taxon>
        <taxon>Anthemideae</taxon>
        <taxon>Anthemidinae</taxon>
        <taxon>Tanacetum</taxon>
    </lineage>
</organism>
<name>A0A699H2U8_TANCI</name>
<gene>
    <name evidence="1" type="ORF">Tci_293153</name>
</gene>